<dbReference type="GO" id="GO:0017089">
    <property type="term" value="F:glycolipid transfer activity"/>
    <property type="evidence" value="ECO:0007669"/>
    <property type="project" value="TreeGrafter"/>
</dbReference>
<evidence type="ECO:0000256" key="3">
    <source>
        <dbReference type="ARBA" id="ARBA00022692"/>
    </source>
</evidence>
<dbReference type="NCBIfam" id="TIGR04409">
    <property type="entry name" value="LptC_YrbK"/>
    <property type="match status" value="1"/>
</dbReference>
<dbReference type="Gene3D" id="2.60.450.10">
    <property type="entry name" value="Lipopolysaccharide (LPS) transport protein A like domain"/>
    <property type="match status" value="1"/>
</dbReference>
<dbReference type="Pfam" id="PF06835">
    <property type="entry name" value="LptC"/>
    <property type="match status" value="1"/>
</dbReference>
<gene>
    <name evidence="7" type="ORF">UC35_10395</name>
</gene>
<keyword evidence="4 6" id="KW-1133">Transmembrane helix</keyword>
<evidence type="ECO:0000256" key="6">
    <source>
        <dbReference type="SAM" id="Phobius"/>
    </source>
</evidence>
<dbReference type="Proteomes" id="UP000070433">
    <property type="component" value="Chromosome"/>
</dbReference>
<dbReference type="GO" id="GO:0005886">
    <property type="term" value="C:plasma membrane"/>
    <property type="evidence" value="ECO:0007669"/>
    <property type="project" value="InterPro"/>
</dbReference>
<dbReference type="EMBL" id="CP010951">
    <property type="protein sequence ID" value="AMO25375.1"/>
    <property type="molecule type" value="Genomic_DNA"/>
</dbReference>
<dbReference type="AlphaFoldDB" id="A0A127JZR0"/>
<evidence type="ECO:0000256" key="4">
    <source>
        <dbReference type="ARBA" id="ARBA00022989"/>
    </source>
</evidence>
<keyword evidence="2" id="KW-0997">Cell inner membrane</keyword>
<evidence type="ECO:0000256" key="2">
    <source>
        <dbReference type="ARBA" id="ARBA00022519"/>
    </source>
</evidence>
<dbReference type="GO" id="GO:0015221">
    <property type="term" value="F:lipopolysaccharide transmembrane transporter activity"/>
    <property type="evidence" value="ECO:0007669"/>
    <property type="project" value="InterPro"/>
</dbReference>
<proteinExistence type="predicted"/>
<name>A0A127JZR0_9BURK</name>
<keyword evidence="3 6" id="KW-0812">Transmembrane</keyword>
<accession>A0A127JZR0</accession>
<organism evidence="7 8">
    <name type="scientific">Ramlibacter tataouinensis</name>
    <dbReference type="NCBI Taxonomy" id="94132"/>
    <lineage>
        <taxon>Bacteria</taxon>
        <taxon>Pseudomonadati</taxon>
        <taxon>Pseudomonadota</taxon>
        <taxon>Betaproteobacteria</taxon>
        <taxon>Burkholderiales</taxon>
        <taxon>Comamonadaceae</taxon>
        <taxon>Ramlibacter</taxon>
    </lineage>
</organism>
<dbReference type="InterPro" id="IPR010664">
    <property type="entry name" value="LipoPS_assembly_LptC-rel"/>
</dbReference>
<dbReference type="PANTHER" id="PTHR37481:SF1">
    <property type="entry name" value="LIPOPOLYSACCHARIDE EXPORT SYSTEM PROTEIN LPTC"/>
    <property type="match status" value="1"/>
</dbReference>
<dbReference type="GO" id="GO:0030288">
    <property type="term" value="C:outer membrane-bounded periplasmic space"/>
    <property type="evidence" value="ECO:0007669"/>
    <property type="project" value="TreeGrafter"/>
</dbReference>
<evidence type="ECO:0000256" key="1">
    <source>
        <dbReference type="ARBA" id="ARBA00022475"/>
    </source>
</evidence>
<feature type="transmembrane region" description="Helical" evidence="6">
    <location>
        <begin position="20"/>
        <end position="40"/>
    </location>
</feature>
<dbReference type="InterPro" id="IPR026265">
    <property type="entry name" value="LptC"/>
</dbReference>
<evidence type="ECO:0000313" key="7">
    <source>
        <dbReference type="EMBL" id="AMO25375.1"/>
    </source>
</evidence>
<evidence type="ECO:0000313" key="8">
    <source>
        <dbReference type="Proteomes" id="UP000070433"/>
    </source>
</evidence>
<reference evidence="7 8" key="1">
    <citation type="journal article" date="2014" name="Int. J. Syst. Evol. Microbiol.">
        <title>Ramlibacter solisilvae sp. nov., isolated from forest soil, and emended description of the genus Ramlibacter.</title>
        <authorList>
            <person name="Lee H.J."/>
            <person name="Lee S.H."/>
            <person name="Lee S.S."/>
            <person name="Lee J.S."/>
            <person name="Kim Y."/>
            <person name="Kim S.C."/>
            <person name="Jeon C.O."/>
        </authorList>
    </citation>
    <scope>NUCLEOTIDE SEQUENCE [LARGE SCALE GENOMIC DNA]</scope>
    <source>
        <strain evidence="7 8">5-10</strain>
    </source>
</reference>
<keyword evidence="8" id="KW-1185">Reference proteome</keyword>
<dbReference type="PANTHER" id="PTHR37481">
    <property type="entry name" value="LIPOPOLYSACCHARIDE EXPORT SYSTEM PROTEIN LPTC"/>
    <property type="match status" value="1"/>
</dbReference>
<sequence>MAAAGRPSPGKLIRAGWDRIAVYLPAILMGAIALGSYWLVRNAPTLADVPTPAAPTHEPDNFMRRFSVRTFDMNGRLKSEIHGTEGRHYPDTDTLEIDQPRIRSFSARGELTVASARLAISNADGSEVQLVGSAVVRREPGTGAGGEQRARLEIRGEFLHAFLDAEKVKSNKPVELIRGDDHFTSDGLDYDHTDQVLELKGRVRGVITPRNAQQP</sequence>
<protein>
    <submittedName>
        <fullName evidence="7">Lipopolysaccharide export system protein LptC</fullName>
    </submittedName>
</protein>
<dbReference type="InterPro" id="IPR052363">
    <property type="entry name" value="LPS_export_LptC"/>
</dbReference>
<keyword evidence="5 6" id="KW-0472">Membrane</keyword>
<keyword evidence="1" id="KW-1003">Cell membrane</keyword>
<evidence type="ECO:0000256" key="5">
    <source>
        <dbReference type="ARBA" id="ARBA00023136"/>
    </source>
</evidence>